<protein>
    <submittedName>
        <fullName evidence="2">Uncharacterized protein</fullName>
    </submittedName>
</protein>
<evidence type="ECO:0000256" key="1">
    <source>
        <dbReference type="SAM" id="MobiDB-lite"/>
    </source>
</evidence>
<dbReference type="Proteomes" id="UP001519332">
    <property type="component" value="Unassembled WGS sequence"/>
</dbReference>
<keyword evidence="3" id="KW-1185">Reference proteome</keyword>
<evidence type="ECO:0000313" key="2">
    <source>
        <dbReference type="EMBL" id="MBP2320456.1"/>
    </source>
</evidence>
<evidence type="ECO:0000313" key="3">
    <source>
        <dbReference type="Proteomes" id="UP001519332"/>
    </source>
</evidence>
<reference evidence="2 3" key="1">
    <citation type="submission" date="2021-03" db="EMBL/GenBank/DDBJ databases">
        <title>Sequencing the genomes of 1000 actinobacteria strains.</title>
        <authorList>
            <person name="Klenk H.-P."/>
        </authorList>
    </citation>
    <scope>NUCLEOTIDE SEQUENCE [LARGE SCALE GENOMIC DNA]</scope>
    <source>
        <strain evidence="2 3">DSM 46670</strain>
    </source>
</reference>
<accession>A0ABS4T9E0</accession>
<gene>
    <name evidence="2" type="ORF">JOF56_000841</name>
</gene>
<name>A0ABS4T9E0_9PSEU</name>
<feature type="region of interest" description="Disordered" evidence="1">
    <location>
        <begin position="18"/>
        <end position="69"/>
    </location>
</feature>
<dbReference type="EMBL" id="JAGINW010000001">
    <property type="protein sequence ID" value="MBP2320456.1"/>
    <property type="molecule type" value="Genomic_DNA"/>
</dbReference>
<feature type="compositionally biased region" description="Polar residues" evidence="1">
    <location>
        <begin position="47"/>
        <end position="68"/>
    </location>
</feature>
<sequence length="220" mass="23415">MTSTEHARFARKATIMHRVGGQGTTSGVRLWPSPSTQSAAGDDASPVESSAVQKGSGPSTPRNQTARSPLSPAAEFYAKALGWPVMIAGDGVAVECGRSLDVIEIPARYGPRVRQLLHEKSMHAPIIATLAGDQLEPITWAFICQVKPPHGQHVVVTQLAMHGVVHTGGGTFPLPPSATCNGRWLQWIYPAPSQTPTRPLPPWAVVAACALTATRKPKRL</sequence>
<proteinExistence type="predicted"/>
<comment type="caution">
    <text evidence="2">The sequence shown here is derived from an EMBL/GenBank/DDBJ whole genome shotgun (WGS) entry which is preliminary data.</text>
</comment>
<organism evidence="2 3">
    <name type="scientific">Kibdelosporangium banguiense</name>
    <dbReference type="NCBI Taxonomy" id="1365924"/>
    <lineage>
        <taxon>Bacteria</taxon>
        <taxon>Bacillati</taxon>
        <taxon>Actinomycetota</taxon>
        <taxon>Actinomycetes</taxon>
        <taxon>Pseudonocardiales</taxon>
        <taxon>Pseudonocardiaceae</taxon>
        <taxon>Kibdelosporangium</taxon>
    </lineage>
</organism>